<name>A0A1W1UZ08_PEPAS</name>
<gene>
    <name evidence="1" type="ORF">SAMN00017477_0881</name>
</gene>
<evidence type="ECO:0000313" key="1">
    <source>
        <dbReference type="EMBL" id="SMB86348.1"/>
    </source>
</evidence>
<organism evidence="1 2">
    <name type="scientific">Peptoniphilus asaccharolyticus DSM 20463</name>
    <dbReference type="NCBI Taxonomy" id="573058"/>
    <lineage>
        <taxon>Bacteria</taxon>
        <taxon>Bacillati</taxon>
        <taxon>Bacillota</taxon>
        <taxon>Tissierellia</taxon>
        <taxon>Tissierellales</taxon>
        <taxon>Peptoniphilaceae</taxon>
        <taxon>Peptoniphilus</taxon>
    </lineage>
</organism>
<dbReference type="STRING" id="573058.SAMN00017477_0881"/>
<proteinExistence type="predicted"/>
<dbReference type="Proteomes" id="UP000192368">
    <property type="component" value="Unassembled WGS sequence"/>
</dbReference>
<evidence type="ECO:0000313" key="2">
    <source>
        <dbReference type="Proteomes" id="UP000192368"/>
    </source>
</evidence>
<keyword evidence="2" id="KW-1185">Reference proteome</keyword>
<accession>A0A1W1UZ08</accession>
<protein>
    <submittedName>
        <fullName evidence="1">Uncharacterized protein</fullName>
    </submittedName>
</protein>
<dbReference type="AlphaFoldDB" id="A0A1W1UZ08"/>
<dbReference type="EMBL" id="FWWR01000009">
    <property type="protein sequence ID" value="SMB86348.1"/>
    <property type="molecule type" value="Genomic_DNA"/>
</dbReference>
<reference evidence="2" key="1">
    <citation type="submission" date="2017-04" db="EMBL/GenBank/DDBJ databases">
        <authorList>
            <person name="Varghese N."/>
            <person name="Submissions S."/>
        </authorList>
    </citation>
    <scope>NUCLEOTIDE SEQUENCE [LARGE SCALE GENOMIC DNA]</scope>
    <source>
        <strain evidence="2">DSM 20463</strain>
    </source>
</reference>
<sequence length="103" mass="12133">MLKFKEAIIDYDDQILCTLEDGRCALVDLKNKTLVIEILLDSFMKWFPYGGNTNISKEKVELTKKIIETTDKIGCNYYAEKYLEDEQIKKQYDKLKQEAGYNY</sequence>